<dbReference type="PANTHER" id="PTHR37943">
    <property type="entry name" value="PROTEIN VES"/>
    <property type="match status" value="1"/>
</dbReference>
<dbReference type="Proteomes" id="UP000182498">
    <property type="component" value="Unassembled WGS sequence"/>
</dbReference>
<dbReference type="PANTHER" id="PTHR37943:SF1">
    <property type="entry name" value="PROTEIN VES"/>
    <property type="match status" value="1"/>
</dbReference>
<dbReference type="InterPro" id="IPR014710">
    <property type="entry name" value="RmlC-like_jellyroll"/>
</dbReference>
<dbReference type="InterPro" id="IPR010282">
    <property type="entry name" value="Uncharacterised_HutD/Ves"/>
</dbReference>
<dbReference type="OMA" id="WANGRGT"/>
<sequence length="203" mass="21943">MSPPVLRICRNPGRLDHVTTTGTTTWRTLRRTADLTAQPWANGRGTTIELISPDESAAYYSRFFPVDGRWRLSVASLKEEGPFSPLSGMDRIHTPLADIELTVDGTPHRIPAHTPFAFDGGADAVLTNLPRPTRAVNLMVDHDSPAAGRLQVTVVDALIPVDNALAAVLLDETADLLVPHRAGMGEIRDISPGTPLAVISWTV</sequence>
<dbReference type="Gene3D" id="2.60.120.10">
    <property type="entry name" value="Jelly Rolls"/>
    <property type="match status" value="1"/>
</dbReference>
<keyword evidence="2" id="KW-1185">Reference proteome</keyword>
<accession>A0A0X8XVI3</accession>
<dbReference type="AlphaFoldDB" id="A0A0X8XVI3"/>
<evidence type="ECO:0000313" key="2">
    <source>
        <dbReference type="Proteomes" id="UP000182498"/>
    </source>
</evidence>
<gene>
    <name evidence="1" type="ORF">CVAR292_00428</name>
</gene>
<evidence type="ECO:0000313" key="1">
    <source>
        <dbReference type="EMBL" id="CUU65113.1"/>
    </source>
</evidence>
<protein>
    <submittedName>
        <fullName evidence="1">Uncharacterized protein conserved in bacteria</fullName>
    </submittedName>
</protein>
<proteinExistence type="predicted"/>
<name>A0A0X8XVI3_9CORY</name>
<dbReference type="Pfam" id="PF05962">
    <property type="entry name" value="HutD"/>
    <property type="match status" value="1"/>
</dbReference>
<dbReference type="OrthoDB" id="9800082at2"/>
<reference evidence="2" key="1">
    <citation type="submission" date="2015-11" db="EMBL/GenBank/DDBJ databases">
        <authorList>
            <person name="Dugat-Bony E."/>
        </authorList>
    </citation>
    <scope>NUCLEOTIDE SEQUENCE [LARGE SCALE GENOMIC DNA]</scope>
    <source>
        <strain evidence="2">Mu292</strain>
    </source>
</reference>
<dbReference type="InterPro" id="IPR011051">
    <property type="entry name" value="RmlC_Cupin_sf"/>
</dbReference>
<organism evidence="1 2">
    <name type="scientific">Corynebacterium variabile</name>
    <dbReference type="NCBI Taxonomy" id="1727"/>
    <lineage>
        <taxon>Bacteria</taxon>
        <taxon>Bacillati</taxon>
        <taxon>Actinomycetota</taxon>
        <taxon>Actinomycetes</taxon>
        <taxon>Mycobacteriales</taxon>
        <taxon>Corynebacteriaceae</taxon>
        <taxon>Corynebacterium</taxon>
    </lineage>
</organism>
<dbReference type="EMBL" id="FAUH01000002">
    <property type="protein sequence ID" value="CUU65113.1"/>
    <property type="molecule type" value="Genomic_DNA"/>
</dbReference>
<dbReference type="SUPFAM" id="SSF51182">
    <property type="entry name" value="RmlC-like cupins"/>
    <property type="match status" value="1"/>
</dbReference>